<keyword evidence="4" id="KW-1185">Reference proteome</keyword>
<feature type="transmembrane region" description="Helical" evidence="1">
    <location>
        <begin position="12"/>
        <end position="30"/>
    </location>
</feature>
<dbReference type="OrthoDB" id="69346at2"/>
<feature type="transmembrane region" description="Helical" evidence="1">
    <location>
        <begin position="99"/>
        <end position="119"/>
    </location>
</feature>
<organism evidence="3 4">
    <name type="scientific">Deinococcus maricopensis (strain DSM 21211 / LMG 22137 / NRRL B-23946 / LB-34)</name>
    <dbReference type="NCBI Taxonomy" id="709986"/>
    <lineage>
        <taxon>Bacteria</taxon>
        <taxon>Thermotogati</taxon>
        <taxon>Deinococcota</taxon>
        <taxon>Deinococci</taxon>
        <taxon>Deinococcales</taxon>
        <taxon>Deinococcaceae</taxon>
        <taxon>Deinococcus</taxon>
    </lineage>
</organism>
<reference evidence="4" key="2">
    <citation type="submission" date="2011-01" db="EMBL/GenBank/DDBJ databases">
        <title>The complete genome of Deinococcus maricopensis DSM 21211.</title>
        <authorList>
            <consortium name="US DOE Joint Genome Institute (JGI-PGF)"/>
            <person name="Lucas S."/>
            <person name="Copeland A."/>
            <person name="Lapidus A."/>
            <person name="Goodwin L."/>
            <person name="Pitluck S."/>
            <person name="Kyrpides N."/>
            <person name="Mavromatis K."/>
            <person name="Pagani I."/>
            <person name="Ivanova N."/>
            <person name="Ovchinnikova G."/>
            <person name="Zeytun A."/>
            <person name="Detter J.C."/>
            <person name="Han C."/>
            <person name="Land M."/>
            <person name="Hauser L."/>
            <person name="Markowitz V."/>
            <person name="Cheng J.-F."/>
            <person name="Hugenholtz P."/>
            <person name="Woyke T."/>
            <person name="Wu D."/>
            <person name="Pukall R."/>
            <person name="Gehrich-Schroeter G."/>
            <person name="Brambilla E."/>
            <person name="Klenk H.-P."/>
            <person name="Eisen J.A."/>
        </authorList>
    </citation>
    <scope>NUCLEOTIDE SEQUENCE [LARGE SCALE GENOMIC DNA]</scope>
    <source>
        <strain evidence="4">DSM 21211 / LMG 22137 / NRRL B-23946 / LB-34</strain>
    </source>
</reference>
<keyword evidence="1" id="KW-1133">Transmembrane helix</keyword>
<accession>E8U7I6</accession>
<dbReference type="InterPro" id="IPR050879">
    <property type="entry name" value="Acyltransferase_3"/>
</dbReference>
<feature type="domain" description="Acyltransferase 3" evidence="2">
    <location>
        <begin position="10"/>
        <end position="361"/>
    </location>
</feature>
<feature type="transmembrane region" description="Helical" evidence="1">
    <location>
        <begin position="280"/>
        <end position="298"/>
    </location>
</feature>
<dbReference type="STRING" id="709986.Deima_1375"/>
<dbReference type="PANTHER" id="PTHR23028:SF53">
    <property type="entry name" value="ACYL_TRANSF_3 DOMAIN-CONTAINING PROTEIN"/>
    <property type="match status" value="1"/>
</dbReference>
<gene>
    <name evidence="3" type="ordered locus">Deima_1375</name>
</gene>
<dbReference type="KEGG" id="dmr:Deima_1375"/>
<feature type="transmembrane region" description="Helical" evidence="1">
    <location>
        <begin position="344"/>
        <end position="364"/>
    </location>
</feature>
<keyword evidence="3" id="KW-0808">Transferase</keyword>
<feature type="transmembrane region" description="Helical" evidence="1">
    <location>
        <begin position="319"/>
        <end position="338"/>
    </location>
</feature>
<dbReference type="RefSeq" id="WP_013556530.1">
    <property type="nucleotide sequence ID" value="NC_014958.1"/>
</dbReference>
<dbReference type="PANTHER" id="PTHR23028">
    <property type="entry name" value="ACETYLTRANSFERASE"/>
    <property type="match status" value="1"/>
</dbReference>
<keyword evidence="3" id="KW-0012">Acyltransferase</keyword>
<dbReference type="InterPro" id="IPR002656">
    <property type="entry name" value="Acyl_transf_3_dom"/>
</dbReference>
<evidence type="ECO:0000259" key="2">
    <source>
        <dbReference type="Pfam" id="PF01757"/>
    </source>
</evidence>
<feature type="transmembrane region" description="Helical" evidence="1">
    <location>
        <begin position="185"/>
        <end position="205"/>
    </location>
</feature>
<proteinExistence type="predicted"/>
<dbReference type="GO" id="GO:0016747">
    <property type="term" value="F:acyltransferase activity, transferring groups other than amino-acyl groups"/>
    <property type="evidence" value="ECO:0007669"/>
    <property type="project" value="InterPro"/>
</dbReference>
<feature type="transmembrane region" description="Helical" evidence="1">
    <location>
        <begin position="225"/>
        <end position="248"/>
    </location>
</feature>
<name>E8U7I6_DEIML</name>
<feature type="transmembrane region" description="Helical" evidence="1">
    <location>
        <begin position="156"/>
        <end position="178"/>
    </location>
</feature>
<sequence length="394" mass="41891">MKSRPHVAPLDALRGLAALSVVLFHTALLYQQSLRPEDHAAQQVLSVLRLTPLHPLFAGQESVLVFFVLSGLVLFLLLHGRPMTYGAYVRKRLLRLYPPYLAAVLVSMALAAALGGRALPDMGAWVNSLWPHPPTAADLAGHVIALGNANTEPYNFVLWSLVQELQISLLFPLLYLALRRWRPAVIVGAGVALSVAANAGALALAHVSAPLALAWSPLLNTAHYLLFFAVGALMAQHSAALGAWYAALPRARKTALLTAGLLSSSYGGLVLAHAGVSSRIGDLLILPGAFVTVLVFAHEVRLARFAGSAPLQFLGRVSYSLYLYHAVVLLAFVFALHGRAPLPVILGGALLATLPVAALAYLLVERPAIRWSRAPVRRAARADGAVAAHAAQAD</sequence>
<protein>
    <submittedName>
        <fullName evidence="3">Acyltransferase 3</fullName>
    </submittedName>
</protein>
<feature type="transmembrane region" description="Helical" evidence="1">
    <location>
        <begin position="57"/>
        <end position="78"/>
    </location>
</feature>
<dbReference type="Pfam" id="PF01757">
    <property type="entry name" value="Acyl_transf_3"/>
    <property type="match status" value="1"/>
</dbReference>
<dbReference type="Proteomes" id="UP000008635">
    <property type="component" value="Chromosome"/>
</dbReference>
<feature type="transmembrane region" description="Helical" evidence="1">
    <location>
        <begin position="255"/>
        <end position="274"/>
    </location>
</feature>
<dbReference type="AlphaFoldDB" id="E8U7I6"/>
<dbReference type="GO" id="GO:0016020">
    <property type="term" value="C:membrane"/>
    <property type="evidence" value="ECO:0007669"/>
    <property type="project" value="TreeGrafter"/>
</dbReference>
<keyword evidence="1" id="KW-0472">Membrane</keyword>
<dbReference type="HOGENOM" id="CLU_005679_2_4_0"/>
<dbReference type="GO" id="GO:0009103">
    <property type="term" value="P:lipopolysaccharide biosynthetic process"/>
    <property type="evidence" value="ECO:0007669"/>
    <property type="project" value="TreeGrafter"/>
</dbReference>
<evidence type="ECO:0000313" key="4">
    <source>
        <dbReference type="Proteomes" id="UP000008635"/>
    </source>
</evidence>
<reference evidence="3 4" key="1">
    <citation type="journal article" date="2011" name="Stand. Genomic Sci.">
        <title>Complete genome sequence of Deinococcus maricopensis type strain (LB-34).</title>
        <authorList>
            <person name="Pukall R."/>
            <person name="Zeytun A."/>
            <person name="Lucas S."/>
            <person name="Lapidus A."/>
            <person name="Hammon N."/>
            <person name="Deshpande S."/>
            <person name="Nolan M."/>
            <person name="Cheng J.F."/>
            <person name="Pitluck S."/>
            <person name="Liolios K."/>
            <person name="Pagani I."/>
            <person name="Mikhailova N."/>
            <person name="Ivanova N."/>
            <person name="Mavromatis K."/>
            <person name="Pati A."/>
            <person name="Tapia R."/>
            <person name="Han C."/>
            <person name="Goodwin L."/>
            <person name="Chen A."/>
            <person name="Palaniappan K."/>
            <person name="Land M."/>
            <person name="Hauser L."/>
            <person name="Chang Y.J."/>
            <person name="Jeffries C.D."/>
            <person name="Brambilla E.M."/>
            <person name="Rohde M."/>
            <person name="Goker M."/>
            <person name="Detter J.C."/>
            <person name="Woyke T."/>
            <person name="Bristow J."/>
            <person name="Eisen J.A."/>
            <person name="Markowitz V."/>
            <person name="Hugenholtz P."/>
            <person name="Kyrpides N.C."/>
            <person name="Klenk H.P."/>
        </authorList>
    </citation>
    <scope>NUCLEOTIDE SEQUENCE [LARGE SCALE GENOMIC DNA]</scope>
    <source>
        <strain evidence="4">DSM 21211 / LMG 22137 / NRRL B-23946 / LB-34</strain>
    </source>
</reference>
<evidence type="ECO:0000313" key="3">
    <source>
        <dbReference type="EMBL" id="ADV67025.1"/>
    </source>
</evidence>
<evidence type="ECO:0000256" key="1">
    <source>
        <dbReference type="SAM" id="Phobius"/>
    </source>
</evidence>
<dbReference type="EMBL" id="CP002454">
    <property type="protein sequence ID" value="ADV67025.1"/>
    <property type="molecule type" value="Genomic_DNA"/>
</dbReference>
<dbReference type="eggNOG" id="COG1835">
    <property type="taxonomic scope" value="Bacteria"/>
</dbReference>
<keyword evidence="1" id="KW-0812">Transmembrane</keyword>